<keyword evidence="3" id="KW-0378">Hydrolase</keyword>
<protein>
    <submittedName>
        <fullName evidence="3">Papain family cysteine protease</fullName>
    </submittedName>
</protein>
<evidence type="ECO:0000259" key="2">
    <source>
        <dbReference type="SMART" id="SM00645"/>
    </source>
</evidence>
<dbReference type="InterPro" id="IPR038765">
    <property type="entry name" value="Papain-like_cys_pep_sf"/>
</dbReference>
<reference evidence="3" key="1">
    <citation type="journal article" date="2017" name="Science">
        <title>Giant viruses with an expanded complement of translation system components.</title>
        <authorList>
            <person name="Schulz F."/>
            <person name="Yutin N."/>
            <person name="Ivanova N.N."/>
            <person name="Ortega D.R."/>
            <person name="Lee T.K."/>
            <person name="Vierheilig J."/>
            <person name="Daims H."/>
            <person name="Horn M."/>
            <person name="Wagner M."/>
            <person name="Jensen G.J."/>
            <person name="Kyrpides N.C."/>
            <person name="Koonin E.V."/>
            <person name="Woyke T."/>
        </authorList>
    </citation>
    <scope>NUCLEOTIDE SEQUENCE</scope>
    <source>
        <strain evidence="3">KNV1</strain>
    </source>
</reference>
<comment type="similarity">
    <text evidence="1">Belongs to the peptidase C1 family.</text>
</comment>
<name>A0A1V0SJ70_9VIRU</name>
<organism evidence="3">
    <name type="scientific">Klosneuvirus KNV1</name>
    <dbReference type="NCBI Taxonomy" id="1977640"/>
    <lineage>
        <taxon>Viruses</taxon>
        <taxon>Varidnaviria</taxon>
        <taxon>Bamfordvirae</taxon>
        <taxon>Nucleocytoviricota</taxon>
        <taxon>Megaviricetes</taxon>
        <taxon>Imitervirales</taxon>
        <taxon>Mimiviridae</taxon>
        <taxon>Klosneuvirinae</taxon>
        <taxon>Klosneuvirus</taxon>
    </lineage>
</organism>
<evidence type="ECO:0000313" key="3">
    <source>
        <dbReference type="EMBL" id="ARF11711.1"/>
    </source>
</evidence>
<dbReference type="EMBL" id="KY684109">
    <property type="protein sequence ID" value="ARF11711.1"/>
    <property type="molecule type" value="Genomic_DNA"/>
</dbReference>
<dbReference type="SUPFAM" id="SSF54001">
    <property type="entry name" value="Cysteine proteinases"/>
    <property type="match status" value="1"/>
</dbReference>
<feature type="domain" description="Peptidase C1A papain C-terminal" evidence="2">
    <location>
        <begin position="32"/>
        <end position="218"/>
    </location>
</feature>
<dbReference type="Pfam" id="PF00112">
    <property type="entry name" value="Peptidase_C1"/>
    <property type="match status" value="1"/>
</dbReference>
<gene>
    <name evidence="3" type="ORF">Klosneuvirus_2_147</name>
</gene>
<accession>A0A1V0SJ70</accession>
<dbReference type="PANTHER" id="PTHR12411">
    <property type="entry name" value="CYSTEINE PROTEASE FAMILY C1-RELATED"/>
    <property type="match status" value="1"/>
</dbReference>
<dbReference type="Gene3D" id="3.90.70.10">
    <property type="entry name" value="Cysteine proteinases"/>
    <property type="match status" value="1"/>
</dbReference>
<dbReference type="SMART" id="SM00645">
    <property type="entry name" value="Pept_C1"/>
    <property type="match status" value="1"/>
</dbReference>
<proteinExistence type="inferred from homology"/>
<keyword evidence="3" id="KW-0645">Protease</keyword>
<dbReference type="InterPro" id="IPR000668">
    <property type="entry name" value="Peptidase_C1A_C"/>
</dbReference>
<dbReference type="InterPro" id="IPR013128">
    <property type="entry name" value="Peptidase_C1A"/>
</dbReference>
<dbReference type="CDD" id="cd02619">
    <property type="entry name" value="Peptidase_C1"/>
    <property type="match status" value="1"/>
</dbReference>
<evidence type="ECO:0000256" key="1">
    <source>
        <dbReference type="ARBA" id="ARBA00008455"/>
    </source>
</evidence>
<dbReference type="InterPro" id="IPR025660">
    <property type="entry name" value="Pept_his_AS"/>
</dbReference>
<sequence length="250" mass="28228">MTAYVCGALKSPYSPDDLVAEHIYPSARDLNLPEKLDLRSNLLGVRDQGSQGTCVAQSTACMKEWQEKTQVNLSEYLSPQFIYNNRSNYPVAGMYGRNAMDIINKLGCCTEYVYHYDTIEPKDKIPKVAIDEASRYKVNSYAQVSTITGVQTALYKNGPCIIIFPVYNYGSQFWVKGDKDVFIGGHCVTVVGYDKTGFILRNSWGIKWNDGGYTTYPYSQFGMHWEIWTSIDADSPKPDLHPVECKCEIL</sequence>
<dbReference type="PROSITE" id="PS00639">
    <property type="entry name" value="THIOL_PROTEASE_HIS"/>
    <property type="match status" value="1"/>
</dbReference>
<dbReference type="GO" id="GO:0008234">
    <property type="term" value="F:cysteine-type peptidase activity"/>
    <property type="evidence" value="ECO:0007669"/>
    <property type="project" value="InterPro"/>
</dbReference>
<dbReference type="GO" id="GO:0006508">
    <property type="term" value="P:proteolysis"/>
    <property type="evidence" value="ECO:0007669"/>
    <property type="project" value="UniProtKB-KW"/>
</dbReference>